<evidence type="ECO:0008006" key="3">
    <source>
        <dbReference type="Google" id="ProtNLM"/>
    </source>
</evidence>
<sequence length="219" mass="24843">MPWPMVHLAISNALAGGNPSPDLLLGCIAPDAIHARGQVSREEKGVTHLVLNGSLPAKERIMEAYLAYLPQRSEPAWKDFALGYFSHIYADLRWTETLYADFERRFEGDRDEIRRRYNEEMSQTEFDLLRSLPGAEAHLTKLAAAGGYAIAPFLTRQEVTRYREAKLGWLRNDGHEPRVRPVYFRLEAVMAFIRATSKEFSGLMSAWGTDRQLLGGESE</sequence>
<name>A0ABS3WJE2_9BACL</name>
<keyword evidence="2" id="KW-1185">Reference proteome</keyword>
<gene>
    <name evidence="1" type="ORF">I8J29_30060</name>
</gene>
<organism evidence="1 2">
    <name type="scientific">Paenibacillus artemisiicola</name>
    <dbReference type="NCBI Taxonomy" id="1172618"/>
    <lineage>
        <taxon>Bacteria</taxon>
        <taxon>Bacillati</taxon>
        <taxon>Bacillota</taxon>
        <taxon>Bacilli</taxon>
        <taxon>Bacillales</taxon>
        <taxon>Paenibacillaceae</taxon>
        <taxon>Paenibacillus</taxon>
    </lineage>
</organism>
<dbReference type="RefSeq" id="WP_208850997.1">
    <property type="nucleotide sequence ID" value="NZ_JAGGDJ010000057.1"/>
</dbReference>
<proteinExistence type="predicted"/>
<dbReference type="Proteomes" id="UP000670947">
    <property type="component" value="Unassembled WGS sequence"/>
</dbReference>
<evidence type="ECO:0000313" key="2">
    <source>
        <dbReference type="Proteomes" id="UP000670947"/>
    </source>
</evidence>
<dbReference type="EMBL" id="JAGGDJ010000057">
    <property type="protein sequence ID" value="MBO7748439.1"/>
    <property type="molecule type" value="Genomic_DNA"/>
</dbReference>
<protein>
    <recommendedName>
        <fullName evidence="3">Zinc dependent phospholipase C</fullName>
    </recommendedName>
</protein>
<accession>A0ABS3WJE2</accession>
<comment type="caution">
    <text evidence="1">The sequence shown here is derived from an EMBL/GenBank/DDBJ whole genome shotgun (WGS) entry which is preliminary data.</text>
</comment>
<evidence type="ECO:0000313" key="1">
    <source>
        <dbReference type="EMBL" id="MBO7748439.1"/>
    </source>
</evidence>
<reference evidence="1 2" key="1">
    <citation type="submission" date="2021-03" db="EMBL/GenBank/DDBJ databases">
        <title>Paenibacillus artemisicola MWE-103 whole genome sequence.</title>
        <authorList>
            <person name="Ham Y.J."/>
        </authorList>
    </citation>
    <scope>NUCLEOTIDE SEQUENCE [LARGE SCALE GENOMIC DNA]</scope>
    <source>
        <strain evidence="1 2">MWE-103</strain>
    </source>
</reference>